<name>A0ACC0H7A8_9ERIC</name>
<comment type="caution">
    <text evidence="1">The sequence shown here is derived from an EMBL/GenBank/DDBJ whole genome shotgun (WGS) entry which is preliminary data.</text>
</comment>
<evidence type="ECO:0000313" key="2">
    <source>
        <dbReference type="Proteomes" id="UP001060215"/>
    </source>
</evidence>
<organism evidence="1 2">
    <name type="scientific">Camellia lanceoleosa</name>
    <dbReference type="NCBI Taxonomy" id="1840588"/>
    <lineage>
        <taxon>Eukaryota</taxon>
        <taxon>Viridiplantae</taxon>
        <taxon>Streptophyta</taxon>
        <taxon>Embryophyta</taxon>
        <taxon>Tracheophyta</taxon>
        <taxon>Spermatophyta</taxon>
        <taxon>Magnoliopsida</taxon>
        <taxon>eudicotyledons</taxon>
        <taxon>Gunneridae</taxon>
        <taxon>Pentapetalae</taxon>
        <taxon>asterids</taxon>
        <taxon>Ericales</taxon>
        <taxon>Theaceae</taxon>
        <taxon>Camellia</taxon>
    </lineage>
</organism>
<accession>A0ACC0H7A8</accession>
<keyword evidence="2" id="KW-1185">Reference proteome</keyword>
<dbReference type="EMBL" id="CM045764">
    <property type="protein sequence ID" value="KAI8007751.1"/>
    <property type="molecule type" value="Genomic_DNA"/>
</dbReference>
<evidence type="ECO:0000313" key="1">
    <source>
        <dbReference type="EMBL" id="KAI8007751.1"/>
    </source>
</evidence>
<reference evidence="1 2" key="1">
    <citation type="journal article" date="2022" name="Plant J.">
        <title>Chromosome-level genome of Camellia lanceoleosa provides a valuable resource for understanding genome evolution and self-incompatibility.</title>
        <authorList>
            <person name="Gong W."/>
            <person name="Xiao S."/>
            <person name="Wang L."/>
            <person name="Liao Z."/>
            <person name="Chang Y."/>
            <person name="Mo W."/>
            <person name="Hu G."/>
            <person name="Li W."/>
            <person name="Zhao G."/>
            <person name="Zhu H."/>
            <person name="Hu X."/>
            <person name="Ji K."/>
            <person name="Xiang X."/>
            <person name="Song Q."/>
            <person name="Yuan D."/>
            <person name="Jin S."/>
            <person name="Zhang L."/>
        </authorList>
    </citation>
    <scope>NUCLEOTIDE SEQUENCE [LARGE SCALE GENOMIC DNA]</scope>
    <source>
        <strain evidence="1">SQ_2022a</strain>
    </source>
</reference>
<gene>
    <name evidence="1" type="ORF">LOK49_LG07G02892</name>
</gene>
<sequence length="150" mass="16991">MREPERYGNKIKRNGNCTRNTDSLTLKRNGPRVENLVSHEELSKILYTFLYSHMGFARRRTLQAQLDLSKELDNQIDQDTIWRYFRQIVEASFVTDGVSVEISGGAGNMAYLAPELIAQEKAKAKANDTISITQSADIFSVGLLLCDLLY</sequence>
<dbReference type="Proteomes" id="UP001060215">
    <property type="component" value="Chromosome 7"/>
</dbReference>
<protein>
    <submittedName>
        <fullName evidence="1">Uncharacterized protein</fullName>
    </submittedName>
</protein>
<proteinExistence type="predicted"/>